<evidence type="ECO:0000256" key="4">
    <source>
        <dbReference type="ARBA" id="ARBA00022741"/>
    </source>
</evidence>
<keyword evidence="4" id="KW-0547">Nucleotide-binding</keyword>
<evidence type="ECO:0000256" key="7">
    <source>
        <dbReference type="ARBA" id="ARBA00023136"/>
    </source>
</evidence>
<dbReference type="OrthoDB" id="9802264at2"/>
<dbReference type="PANTHER" id="PTHR43166:SF6">
    <property type="entry name" value="PHOSPHONATES IMPORT ATP-BINDING PROTEIN PHNC"/>
    <property type="match status" value="1"/>
</dbReference>
<dbReference type="Proteomes" id="UP000092839">
    <property type="component" value="Chromosome"/>
</dbReference>
<comment type="similarity">
    <text evidence="1">Belongs to the ABC transporter superfamily.</text>
</comment>
<evidence type="ECO:0000256" key="3">
    <source>
        <dbReference type="ARBA" id="ARBA00022475"/>
    </source>
</evidence>
<evidence type="ECO:0000256" key="2">
    <source>
        <dbReference type="ARBA" id="ARBA00022448"/>
    </source>
</evidence>
<dbReference type="GO" id="GO:0015416">
    <property type="term" value="F:ABC-type phosphonate transporter activity"/>
    <property type="evidence" value="ECO:0007669"/>
    <property type="project" value="InterPro"/>
</dbReference>
<keyword evidence="11" id="KW-1185">Reference proteome</keyword>
<dbReference type="SUPFAM" id="SSF52540">
    <property type="entry name" value="P-loop containing nucleoside triphosphate hydrolases"/>
    <property type="match status" value="1"/>
</dbReference>
<keyword evidence="5 10" id="KW-0067">ATP-binding</keyword>
<evidence type="ECO:0000256" key="1">
    <source>
        <dbReference type="ARBA" id="ARBA00005417"/>
    </source>
</evidence>
<reference evidence="10 11" key="1">
    <citation type="submission" date="2016-07" db="EMBL/GenBank/DDBJ databases">
        <title>Complete genome sequence of Bradyrhizobium icense LMTR 13T, a potential inoculant strain isolated from lima bean (Phaseolus lunatus) in Peru.</title>
        <authorList>
            <person name="Ormeno-Orrillo E."/>
            <person name="Duran D."/>
            <person name="Rogel M.A."/>
            <person name="Rey L."/>
            <person name="Imperial J."/>
            <person name="Ruiz-Argueso T."/>
            <person name="Martinez-Romero E."/>
        </authorList>
    </citation>
    <scope>NUCLEOTIDE SEQUENCE [LARGE SCALE GENOMIC DNA]</scope>
    <source>
        <strain evidence="10 11">LMTR 13</strain>
    </source>
</reference>
<dbReference type="PANTHER" id="PTHR43166">
    <property type="entry name" value="AMINO ACID IMPORT ATP-BINDING PROTEIN"/>
    <property type="match status" value="1"/>
</dbReference>
<evidence type="ECO:0000256" key="6">
    <source>
        <dbReference type="ARBA" id="ARBA00022967"/>
    </source>
</evidence>
<dbReference type="Pfam" id="PF00005">
    <property type="entry name" value="ABC_tran"/>
    <property type="match status" value="1"/>
</dbReference>
<dbReference type="Gene3D" id="3.40.50.300">
    <property type="entry name" value="P-loop containing nucleotide triphosphate hydrolases"/>
    <property type="match status" value="1"/>
</dbReference>
<keyword evidence="2" id="KW-0813">Transport</keyword>
<dbReference type="CDD" id="cd03256">
    <property type="entry name" value="ABC_PhnC_transporter"/>
    <property type="match status" value="1"/>
</dbReference>
<dbReference type="InterPro" id="IPR017871">
    <property type="entry name" value="ABC_transporter-like_CS"/>
</dbReference>
<dbReference type="PROSITE" id="PS50893">
    <property type="entry name" value="ABC_TRANSPORTER_2"/>
    <property type="match status" value="1"/>
</dbReference>
<dbReference type="InterPro" id="IPR012693">
    <property type="entry name" value="ABC_transpr_PhnC"/>
</dbReference>
<gene>
    <name evidence="10" type="ORF">LMTR13_34875</name>
</gene>
<dbReference type="STRING" id="1274631.LMTR13_34875"/>
<feature type="domain" description="ABC transporter" evidence="9">
    <location>
        <begin position="2"/>
        <end position="245"/>
    </location>
</feature>
<dbReference type="GO" id="GO:0005524">
    <property type="term" value="F:ATP binding"/>
    <property type="evidence" value="ECO:0007669"/>
    <property type="project" value="UniProtKB-KW"/>
</dbReference>
<evidence type="ECO:0000256" key="8">
    <source>
        <dbReference type="ARBA" id="ARBA00024722"/>
    </source>
</evidence>
<dbReference type="AlphaFoldDB" id="A0A1B1UP67"/>
<evidence type="ECO:0000259" key="9">
    <source>
        <dbReference type="PROSITE" id="PS50893"/>
    </source>
</evidence>
<dbReference type="InterPro" id="IPR050086">
    <property type="entry name" value="MetN_ABC_transporter-like"/>
</dbReference>
<dbReference type="NCBIfam" id="TIGR02315">
    <property type="entry name" value="ABC_phnC"/>
    <property type="match status" value="1"/>
</dbReference>
<proteinExistence type="inferred from homology"/>
<keyword evidence="6" id="KW-1278">Translocase</keyword>
<keyword evidence="7" id="KW-0472">Membrane</keyword>
<dbReference type="KEGG" id="bic:LMTR13_34875"/>
<sequence length="252" mass="27128">MLSLRNVTVTYPNGVVALRPTTAVFERGKFIVLLGTSGAGKSTLLRSLNGLVRPTSGEVCVEGRGSIFSSRAHLRAHRRRTGMVFQQHHLIGRLSALDNVLTGRLAAHSVLRSILPLPRADRLLALEALDRVGLADRALDRADQLSGGQQQRVGIARAMAQKPEIVLADEPVASLDPATSVKVLEDLHRICREDGITAIVSLHQVDLARQFADHIIGLAQGRIAFEGAPDQLGSATLDHIYATERKALAKAA</sequence>
<keyword evidence="3" id="KW-1003">Cell membrane</keyword>
<dbReference type="EMBL" id="CP016428">
    <property type="protein sequence ID" value="ANW04547.1"/>
    <property type="molecule type" value="Genomic_DNA"/>
</dbReference>
<comment type="function">
    <text evidence="8">Involved in beta-(1--&gt;2)glucan export. Transmembrane domains (TMD) form a pore in the inner membrane and the ATP-binding domain (NBD) is responsible for energy generation.</text>
</comment>
<dbReference type="PROSITE" id="PS00211">
    <property type="entry name" value="ABC_TRANSPORTER_1"/>
    <property type="match status" value="1"/>
</dbReference>
<protein>
    <submittedName>
        <fullName evidence="10">Phosphonate ABC transporter ATP-binding protein</fullName>
    </submittedName>
</protein>
<dbReference type="SMART" id="SM00382">
    <property type="entry name" value="AAA"/>
    <property type="match status" value="1"/>
</dbReference>
<dbReference type="InterPro" id="IPR003439">
    <property type="entry name" value="ABC_transporter-like_ATP-bd"/>
</dbReference>
<accession>A0A1B1UP67</accession>
<evidence type="ECO:0000313" key="10">
    <source>
        <dbReference type="EMBL" id="ANW04547.1"/>
    </source>
</evidence>
<name>A0A1B1UP67_9BRAD</name>
<dbReference type="InterPro" id="IPR003593">
    <property type="entry name" value="AAA+_ATPase"/>
</dbReference>
<evidence type="ECO:0000313" key="11">
    <source>
        <dbReference type="Proteomes" id="UP000092839"/>
    </source>
</evidence>
<dbReference type="InterPro" id="IPR027417">
    <property type="entry name" value="P-loop_NTPase"/>
</dbReference>
<dbReference type="GO" id="GO:0016887">
    <property type="term" value="F:ATP hydrolysis activity"/>
    <property type="evidence" value="ECO:0007669"/>
    <property type="project" value="InterPro"/>
</dbReference>
<evidence type="ECO:0000256" key="5">
    <source>
        <dbReference type="ARBA" id="ARBA00022840"/>
    </source>
</evidence>
<organism evidence="10 11">
    <name type="scientific">Bradyrhizobium icense</name>
    <dbReference type="NCBI Taxonomy" id="1274631"/>
    <lineage>
        <taxon>Bacteria</taxon>
        <taxon>Pseudomonadati</taxon>
        <taxon>Pseudomonadota</taxon>
        <taxon>Alphaproteobacteria</taxon>
        <taxon>Hyphomicrobiales</taxon>
        <taxon>Nitrobacteraceae</taxon>
        <taxon>Bradyrhizobium</taxon>
    </lineage>
</organism>
<dbReference type="GO" id="GO:0016020">
    <property type="term" value="C:membrane"/>
    <property type="evidence" value="ECO:0007669"/>
    <property type="project" value="InterPro"/>
</dbReference>